<proteinExistence type="predicted"/>
<organism evidence="6 7">
    <name type="scientific">Hemibagrus guttatus</name>
    <dbReference type="NCBI Taxonomy" id="175788"/>
    <lineage>
        <taxon>Eukaryota</taxon>
        <taxon>Metazoa</taxon>
        <taxon>Chordata</taxon>
        <taxon>Craniata</taxon>
        <taxon>Vertebrata</taxon>
        <taxon>Euteleostomi</taxon>
        <taxon>Actinopterygii</taxon>
        <taxon>Neopterygii</taxon>
        <taxon>Teleostei</taxon>
        <taxon>Ostariophysi</taxon>
        <taxon>Siluriformes</taxon>
        <taxon>Bagridae</taxon>
        <taxon>Hemibagrus</taxon>
    </lineage>
</organism>
<dbReference type="SUPFAM" id="SSF48065">
    <property type="entry name" value="DBL homology domain (DH-domain)"/>
    <property type="match status" value="1"/>
</dbReference>
<dbReference type="Gene3D" id="1.20.900.10">
    <property type="entry name" value="Dbl homology (DH) domain"/>
    <property type="match status" value="1"/>
</dbReference>
<dbReference type="PANTHER" id="PTHR12845:SF10">
    <property type="entry name" value="EPHEXIN-1-LIKE"/>
    <property type="match status" value="1"/>
</dbReference>
<dbReference type="InterPro" id="IPR047270">
    <property type="entry name" value="PH_ephexin"/>
</dbReference>
<dbReference type="InterPro" id="IPR035899">
    <property type="entry name" value="DBL_dom_sf"/>
</dbReference>
<dbReference type="SUPFAM" id="SSF50729">
    <property type="entry name" value="PH domain-like"/>
    <property type="match status" value="1"/>
</dbReference>
<dbReference type="InterPro" id="IPR047271">
    <property type="entry name" value="Ephexin-like"/>
</dbReference>
<dbReference type="InterPro" id="IPR001452">
    <property type="entry name" value="SH3_domain"/>
</dbReference>
<dbReference type="InterPro" id="IPR000219">
    <property type="entry name" value="DH_dom"/>
</dbReference>
<dbReference type="PROSITE" id="PS50002">
    <property type="entry name" value="SH3"/>
    <property type="match status" value="1"/>
</dbReference>
<dbReference type="Proteomes" id="UP001274896">
    <property type="component" value="Unassembled WGS sequence"/>
</dbReference>
<dbReference type="PROSITE" id="PS50010">
    <property type="entry name" value="DH_2"/>
    <property type="match status" value="1"/>
</dbReference>
<evidence type="ECO:0000256" key="1">
    <source>
        <dbReference type="ARBA" id="ARBA00022443"/>
    </source>
</evidence>
<dbReference type="SMART" id="SM00233">
    <property type="entry name" value="PH"/>
    <property type="match status" value="1"/>
</dbReference>
<evidence type="ECO:0000313" key="6">
    <source>
        <dbReference type="EMBL" id="KAK3557306.1"/>
    </source>
</evidence>
<feature type="domain" description="SH3" evidence="3">
    <location>
        <begin position="285"/>
        <end position="319"/>
    </location>
</feature>
<dbReference type="CDD" id="cd01221">
    <property type="entry name" value="PH_ephexin"/>
    <property type="match status" value="1"/>
</dbReference>
<feature type="domain" description="PH" evidence="4">
    <location>
        <begin position="166"/>
        <end position="280"/>
    </location>
</feature>
<dbReference type="InterPro" id="IPR011993">
    <property type="entry name" value="PH-like_dom_sf"/>
</dbReference>
<keyword evidence="1 2" id="KW-0728">SH3 domain</keyword>
<dbReference type="Pfam" id="PF00621">
    <property type="entry name" value="RhoGEF"/>
    <property type="match status" value="1"/>
</dbReference>
<keyword evidence="7" id="KW-1185">Reference proteome</keyword>
<dbReference type="InterPro" id="IPR001849">
    <property type="entry name" value="PH_domain"/>
</dbReference>
<comment type="caution">
    <text evidence="6">The sequence shown here is derived from an EMBL/GenBank/DDBJ whole genome shotgun (WGS) entry which is preliminary data.</text>
</comment>
<feature type="non-terminal residue" evidence="6">
    <location>
        <position position="319"/>
    </location>
</feature>
<dbReference type="PANTHER" id="PTHR12845">
    <property type="entry name" value="GUANINE NUCLEOTIDE EXCHANGE FACTOR"/>
    <property type="match status" value="1"/>
</dbReference>
<sequence length="319" mass="36428">MREISQNFLDSMVQKLGSSLFCDGLCDVVHHYASGPFTAYVNYIRNMPFQNQTLINLSKESSRFVEIINKLQEDPCCKRLTLDSFLSLPFQRISHIKVLMETILKRTKPNSNVQASAGAALTRISEVLDLCNREVGKMKQIEELVNIAKKIEFECKALPLVSASRWLIREGEITMLARDENIFGQKKNCPLHLILFNDVLLVASKKGSDRYVVHDYAHCSLIEVTEGAKVEDDLEWYDVSRVFQLVILKNHRGVSHHLLLQTSTLEERDSWLQVLRNEEGVYEELDCPQVRCVEAYNGQQPGELSLQLDDIVSIIQISD</sequence>
<protein>
    <submittedName>
        <fullName evidence="6">Uncharacterized protein</fullName>
    </submittedName>
</protein>
<evidence type="ECO:0000259" key="3">
    <source>
        <dbReference type="PROSITE" id="PS50002"/>
    </source>
</evidence>
<reference evidence="6" key="1">
    <citation type="submission" date="2023-06" db="EMBL/GenBank/DDBJ databases">
        <title>Male Hemibagrus guttatus genome.</title>
        <authorList>
            <person name="Bian C."/>
        </authorList>
    </citation>
    <scope>NUCLEOTIDE SEQUENCE</scope>
    <source>
        <strain evidence="6">Male_cb2023</strain>
        <tissue evidence="6">Muscle</tissue>
    </source>
</reference>
<gene>
    <name evidence="6" type="ORF">QTP70_026614</name>
</gene>
<dbReference type="EMBL" id="JAUCMX010000001">
    <property type="protein sequence ID" value="KAK3557306.1"/>
    <property type="molecule type" value="Genomic_DNA"/>
</dbReference>
<dbReference type="AlphaFoldDB" id="A0AAE0RL49"/>
<name>A0AAE0RL49_9TELE</name>
<evidence type="ECO:0000256" key="2">
    <source>
        <dbReference type="PROSITE-ProRule" id="PRU00192"/>
    </source>
</evidence>
<dbReference type="PROSITE" id="PS50003">
    <property type="entry name" value="PH_DOMAIN"/>
    <property type="match status" value="1"/>
</dbReference>
<feature type="domain" description="DH" evidence="5">
    <location>
        <begin position="1"/>
        <end position="134"/>
    </location>
</feature>
<accession>A0AAE0RL49</accession>
<dbReference type="SMART" id="SM00325">
    <property type="entry name" value="RhoGEF"/>
    <property type="match status" value="1"/>
</dbReference>
<dbReference type="GO" id="GO:0005085">
    <property type="term" value="F:guanyl-nucleotide exchange factor activity"/>
    <property type="evidence" value="ECO:0007669"/>
    <property type="project" value="InterPro"/>
</dbReference>
<evidence type="ECO:0000313" key="7">
    <source>
        <dbReference type="Proteomes" id="UP001274896"/>
    </source>
</evidence>
<evidence type="ECO:0000259" key="4">
    <source>
        <dbReference type="PROSITE" id="PS50003"/>
    </source>
</evidence>
<dbReference type="Gene3D" id="2.30.29.30">
    <property type="entry name" value="Pleckstrin-homology domain (PH domain)/Phosphotyrosine-binding domain (PTB)"/>
    <property type="match status" value="1"/>
</dbReference>
<evidence type="ECO:0000259" key="5">
    <source>
        <dbReference type="PROSITE" id="PS50010"/>
    </source>
</evidence>